<dbReference type="InterPro" id="IPR034802">
    <property type="entry name" value="NADPH_BDH"/>
</dbReference>
<evidence type="ECO:0000259" key="2">
    <source>
        <dbReference type="Pfam" id="PF00465"/>
    </source>
</evidence>
<name>I0R6G3_9FIRM</name>
<proteinExistence type="predicted"/>
<comment type="caution">
    <text evidence="4">The sequence shown here is derived from an EMBL/GenBank/DDBJ whole genome shotgun (WGS) entry which is preliminary data.</text>
</comment>
<dbReference type="PANTHER" id="PTHR11496">
    <property type="entry name" value="ALCOHOL DEHYDROGENASE"/>
    <property type="match status" value="1"/>
</dbReference>
<dbReference type="Pfam" id="PF25137">
    <property type="entry name" value="ADH_Fe_C"/>
    <property type="match status" value="1"/>
</dbReference>
<dbReference type="SUPFAM" id="SSF56796">
    <property type="entry name" value="Dehydroquinate synthase-like"/>
    <property type="match status" value="1"/>
</dbReference>
<reference evidence="4 5" key="1">
    <citation type="submission" date="2012-03" db="EMBL/GenBank/DDBJ databases">
        <authorList>
            <person name="Durkin A.S."/>
            <person name="McCorrison J."/>
            <person name="Torralba M."/>
            <person name="Gillis M."/>
            <person name="Methe B."/>
            <person name="Sutton G."/>
            <person name="Nelson K.E."/>
        </authorList>
    </citation>
    <scope>NUCLEOTIDE SEQUENCE [LARGE SCALE GENOMIC DNA]</scope>
    <source>
        <strain evidence="4 5">F0468</strain>
    </source>
</reference>
<evidence type="ECO:0000313" key="4">
    <source>
        <dbReference type="EMBL" id="EIC95271.1"/>
    </source>
</evidence>
<dbReference type="FunFam" id="1.20.1090.10:FF:000001">
    <property type="entry name" value="Aldehyde-alcohol dehydrogenase"/>
    <property type="match status" value="1"/>
</dbReference>
<evidence type="ECO:0000313" key="5">
    <source>
        <dbReference type="Proteomes" id="UP000005039"/>
    </source>
</evidence>
<dbReference type="FunFam" id="3.40.50.1970:FF:000003">
    <property type="entry name" value="Alcohol dehydrogenase, iron-containing"/>
    <property type="match status" value="1"/>
</dbReference>
<evidence type="ECO:0000256" key="1">
    <source>
        <dbReference type="ARBA" id="ARBA00023002"/>
    </source>
</evidence>
<keyword evidence="5" id="KW-1185">Reference proteome</keyword>
<dbReference type="CDD" id="cd08179">
    <property type="entry name" value="NADPH_BDH"/>
    <property type="match status" value="1"/>
</dbReference>
<organism evidence="4 5">
    <name type="scientific">Lachnoanaerobaculum saburreum F0468</name>
    <dbReference type="NCBI Taxonomy" id="1095750"/>
    <lineage>
        <taxon>Bacteria</taxon>
        <taxon>Bacillati</taxon>
        <taxon>Bacillota</taxon>
        <taxon>Clostridia</taxon>
        <taxon>Lachnospirales</taxon>
        <taxon>Lachnospiraceae</taxon>
        <taxon>Lachnoanaerobaculum</taxon>
    </lineage>
</organism>
<dbReference type="PROSITE" id="PS00913">
    <property type="entry name" value="ADH_IRON_1"/>
    <property type="match status" value="1"/>
</dbReference>
<dbReference type="AlphaFoldDB" id="I0R6G3"/>
<dbReference type="EMBL" id="AJGH01000089">
    <property type="protein sequence ID" value="EIC95271.1"/>
    <property type="molecule type" value="Genomic_DNA"/>
</dbReference>
<feature type="domain" description="Alcohol dehydrogenase iron-type/glycerol dehydrogenase GldA" evidence="2">
    <location>
        <begin position="10"/>
        <end position="176"/>
    </location>
</feature>
<sequence>MRPMKLAGSELMFGNGSLEYIKSIECKKVAIVVGGSSMEKNGTLEKVEELFHETGAITKVIRGVEPDPSIETVLRGAKEMLEFCPDLIVGLGGGSAMDAAKAMWIFYEHPKLKGLQDILPPNTFPKLRKKARLCCIPSTSGTASEVSRSIVITENSTGLKYGIGNMEMMPDIAICDGDITVSMPAKITAETGMDALTHALEALVSNRANYLSDILAKAAIKDIFKFLPKAYKNGEDRQARELMLQASMVAGLAFTNVSLGIVHSMAHTLGSIYHISHGLADAIILPYVINYNKQSKVAKEIYKNISDELGIDDIELEVRRLNKELNIPDSLSKLIPDRDEYIKNLDTLAEFAKKDGCTKTNPVIPEIEGFKELFIKVYDGSKEN</sequence>
<dbReference type="eggNOG" id="COG1454">
    <property type="taxonomic scope" value="Bacteria"/>
</dbReference>
<dbReference type="PATRIC" id="fig|1095750.3.peg.1949"/>
<feature type="domain" description="Fe-containing alcohol dehydrogenase-like C-terminal" evidence="3">
    <location>
        <begin position="188"/>
        <end position="375"/>
    </location>
</feature>
<dbReference type="GO" id="GO:0004022">
    <property type="term" value="F:alcohol dehydrogenase (NAD+) activity"/>
    <property type="evidence" value="ECO:0007669"/>
    <property type="project" value="UniProtKB-EC"/>
</dbReference>
<dbReference type="PROSITE" id="PS00060">
    <property type="entry name" value="ADH_IRON_2"/>
    <property type="match status" value="1"/>
</dbReference>
<dbReference type="EC" id="1.1.1.1" evidence="4"/>
<dbReference type="InterPro" id="IPR056798">
    <property type="entry name" value="ADH_Fe_C"/>
</dbReference>
<accession>I0R6G3</accession>
<dbReference type="InterPro" id="IPR039697">
    <property type="entry name" value="Alcohol_dehydrogenase_Fe"/>
</dbReference>
<dbReference type="Gene3D" id="3.40.50.1970">
    <property type="match status" value="1"/>
</dbReference>
<protein>
    <submittedName>
        <fullName evidence="4">NADPH-dependent butanol dehydrogenase</fullName>
        <ecNumber evidence="4">1.1.1.1</ecNumber>
    </submittedName>
</protein>
<dbReference type="InterPro" id="IPR018211">
    <property type="entry name" value="ADH_Fe_CS"/>
</dbReference>
<dbReference type="Pfam" id="PF00465">
    <property type="entry name" value="Fe-ADH"/>
    <property type="match status" value="1"/>
</dbReference>
<keyword evidence="1 4" id="KW-0560">Oxidoreductase</keyword>
<dbReference type="GO" id="GO:0046872">
    <property type="term" value="F:metal ion binding"/>
    <property type="evidence" value="ECO:0007669"/>
    <property type="project" value="InterPro"/>
</dbReference>
<dbReference type="Gene3D" id="1.20.1090.10">
    <property type="entry name" value="Dehydroquinate synthase-like - alpha domain"/>
    <property type="match status" value="1"/>
</dbReference>
<dbReference type="InterPro" id="IPR001670">
    <property type="entry name" value="ADH_Fe/GldA"/>
</dbReference>
<evidence type="ECO:0000259" key="3">
    <source>
        <dbReference type="Pfam" id="PF25137"/>
    </source>
</evidence>
<gene>
    <name evidence="4" type="primary">adh1_1</name>
    <name evidence="4" type="ORF">HMPREF9970_1332</name>
</gene>
<dbReference type="Proteomes" id="UP000005039">
    <property type="component" value="Unassembled WGS sequence"/>
</dbReference>
<dbReference type="PANTHER" id="PTHR11496:SF83">
    <property type="entry name" value="HYDROXYACID-OXOACID TRANSHYDROGENASE, MITOCHONDRIAL"/>
    <property type="match status" value="1"/>
</dbReference>